<dbReference type="Gene3D" id="1.10.287.1970">
    <property type="match status" value="1"/>
</dbReference>
<feature type="region of interest" description="Disordered" evidence="19">
    <location>
        <begin position="21"/>
        <end position="56"/>
    </location>
</feature>
<evidence type="ECO:0000256" key="7">
    <source>
        <dbReference type="ARBA" id="ARBA00022679"/>
    </source>
</evidence>
<dbReference type="FunFam" id="1.10.287.1970:FF:000001">
    <property type="entry name" value="Alanine aminotransferase 2"/>
    <property type="match status" value="1"/>
</dbReference>
<dbReference type="SUPFAM" id="SSF53383">
    <property type="entry name" value="PLP-dependent transferases"/>
    <property type="match status" value="1"/>
</dbReference>
<dbReference type="InterPro" id="IPR004839">
    <property type="entry name" value="Aminotransferase_I/II_large"/>
</dbReference>
<evidence type="ECO:0000256" key="2">
    <source>
        <dbReference type="ARBA" id="ARBA00004496"/>
    </source>
</evidence>
<evidence type="ECO:0000256" key="11">
    <source>
        <dbReference type="ARBA" id="ARBA00025785"/>
    </source>
</evidence>
<comment type="catalytic activity">
    <reaction evidence="13">
        <text>L-alanine + 2-oxoglutarate = pyruvate + L-glutamate</text>
        <dbReference type="Rhea" id="RHEA:19453"/>
        <dbReference type="ChEBI" id="CHEBI:15361"/>
        <dbReference type="ChEBI" id="CHEBI:16810"/>
        <dbReference type="ChEBI" id="CHEBI:29985"/>
        <dbReference type="ChEBI" id="CHEBI:57972"/>
        <dbReference type="EC" id="2.6.1.2"/>
    </reaction>
</comment>
<keyword evidence="4" id="KW-0963">Cytoplasm</keyword>
<evidence type="ECO:0000259" key="20">
    <source>
        <dbReference type="Pfam" id="PF00155"/>
    </source>
</evidence>
<dbReference type="GO" id="GO:0005737">
    <property type="term" value="C:cytoplasm"/>
    <property type="evidence" value="ECO:0007669"/>
    <property type="project" value="UniProtKB-SubCell"/>
</dbReference>
<evidence type="ECO:0000256" key="4">
    <source>
        <dbReference type="ARBA" id="ARBA00022490"/>
    </source>
</evidence>
<evidence type="ECO:0000256" key="10">
    <source>
        <dbReference type="ARBA" id="ARBA00025708"/>
    </source>
</evidence>
<evidence type="ECO:0000256" key="16">
    <source>
        <dbReference type="ARBA" id="ARBA00076222"/>
    </source>
</evidence>
<dbReference type="GO" id="GO:0030170">
    <property type="term" value="F:pyridoxal phosphate binding"/>
    <property type="evidence" value="ECO:0007669"/>
    <property type="project" value="InterPro"/>
</dbReference>
<keyword evidence="5" id="KW-0597">Phosphoprotein</keyword>
<dbReference type="GeneID" id="116944222"/>
<evidence type="ECO:0000313" key="22">
    <source>
        <dbReference type="RefSeq" id="XP_032813628.1"/>
    </source>
</evidence>
<keyword evidence="6" id="KW-0032">Aminotransferase</keyword>
<evidence type="ECO:0000256" key="19">
    <source>
        <dbReference type="SAM" id="MobiDB-lite"/>
    </source>
</evidence>
<feature type="compositionally biased region" description="Low complexity" evidence="19">
    <location>
        <begin position="36"/>
        <end position="51"/>
    </location>
</feature>
<evidence type="ECO:0000256" key="6">
    <source>
        <dbReference type="ARBA" id="ARBA00022576"/>
    </source>
</evidence>
<dbReference type="FunFam" id="3.40.640.10:FF:000236">
    <property type="entry name" value="Alanine aminotransferase 2"/>
    <property type="match status" value="1"/>
</dbReference>
<comment type="pathway">
    <text evidence="10">Amino-acid degradation; L-alanine degradation via transaminase pathway; pyruvate from L-alanine: step 1/1.</text>
</comment>
<dbReference type="Pfam" id="PF00155">
    <property type="entry name" value="Aminotran_1_2"/>
    <property type="match status" value="1"/>
</dbReference>
<accession>A0AAJ7T964</accession>
<evidence type="ECO:0000313" key="21">
    <source>
        <dbReference type="Proteomes" id="UP001318040"/>
    </source>
</evidence>
<comment type="subunit">
    <text evidence="3">Homodimer.</text>
</comment>
<evidence type="ECO:0000256" key="5">
    <source>
        <dbReference type="ARBA" id="ARBA00022553"/>
    </source>
</evidence>
<protein>
    <recommendedName>
        <fullName evidence="15">Alanine aminotransferase 1</fullName>
        <ecNumber evidence="12">2.6.1.2</ecNumber>
    </recommendedName>
    <alternativeName>
        <fullName evidence="17">Glutamate pyruvate transaminase 1</fullName>
    </alternativeName>
    <alternativeName>
        <fullName evidence="16">Glutamic--alanine transaminase 1</fullName>
    </alternativeName>
    <alternativeName>
        <fullName evidence="18">Glutamic--pyruvic transaminase 1</fullName>
    </alternativeName>
</protein>
<sequence>MDLGRSGLRLLMARLCTTHVPAASQPRRPLASTQSPAPARGEGPGLEPGRPGRWGGLTVESMNPNVRAVEYAVRGPIVVRAEQVERELLQGMEKPFSEVIKANIGDAHAMGQRPITFLRQVLALCACPELLERDGFPEDAKQRAQRILQNCGGVSIGSYSASQGIACVREDVARFLERRDGIAANADDIYLCTGASEGVVTLLKLLVSNGGRVRSGVLIPIPQYPLYSAALSELGAEQLGYELDEGRGWALDVRELRRVLGRARRSCEPRALCVINPGNPTGQVQDRHSIEEVIEFAAEEGLFIIADEVYQDNVYAPGCQFHSFKKVLHDMGPEYEQTVQLASLHSTSKGFLGECGQRGGYMEVLNLPAGVKAELVKLVSVRLCPPVLGQATVDVLANPPELGEPSHSLYVQERDSVLRSLARKALLTAQLLNGTEGIACNPVQGAMYAFPRVHIPPRAVAEAQARGLLPDMFYCLQLLEETGICVVPGSGFGQKDGTHHFRMTILPPEEKLKILLTKVTEFHARFTELYA</sequence>
<evidence type="ECO:0000256" key="12">
    <source>
        <dbReference type="ARBA" id="ARBA00026106"/>
    </source>
</evidence>
<evidence type="ECO:0000256" key="17">
    <source>
        <dbReference type="ARBA" id="ARBA00080231"/>
    </source>
</evidence>
<keyword evidence="8" id="KW-0663">Pyridoxal phosphate</keyword>
<proteinExistence type="inferred from homology"/>
<keyword evidence="21" id="KW-1185">Reference proteome</keyword>
<dbReference type="Gene3D" id="3.40.640.10">
    <property type="entry name" value="Type I PLP-dependent aspartate aminotransferase-like (Major domain)"/>
    <property type="match status" value="1"/>
</dbReference>
<reference evidence="22" key="1">
    <citation type="submission" date="2025-08" db="UniProtKB">
        <authorList>
            <consortium name="RefSeq"/>
        </authorList>
    </citation>
    <scope>IDENTIFICATION</scope>
    <source>
        <tissue evidence="22">Sperm</tissue>
    </source>
</reference>
<evidence type="ECO:0000256" key="13">
    <source>
        <dbReference type="ARBA" id="ARBA00047412"/>
    </source>
</evidence>
<evidence type="ECO:0000256" key="9">
    <source>
        <dbReference type="ARBA" id="ARBA00022990"/>
    </source>
</evidence>
<keyword evidence="7" id="KW-0808">Transferase</keyword>
<dbReference type="KEGG" id="pmrn:116944222"/>
<dbReference type="InterPro" id="IPR015421">
    <property type="entry name" value="PyrdxlP-dep_Trfase_major"/>
</dbReference>
<dbReference type="InterPro" id="IPR015424">
    <property type="entry name" value="PyrdxlP-dep_Trfase"/>
</dbReference>
<comment type="similarity">
    <text evidence="11">Belongs to the class-I pyridoxal-phosphate-dependent aminotransferase family. Alanine aminotransferase subfamily.</text>
</comment>
<evidence type="ECO:0000256" key="15">
    <source>
        <dbReference type="ARBA" id="ARBA00074120"/>
    </source>
</evidence>
<dbReference type="InterPro" id="IPR015422">
    <property type="entry name" value="PyrdxlP-dep_Trfase_small"/>
</dbReference>
<evidence type="ECO:0000256" key="1">
    <source>
        <dbReference type="ARBA" id="ARBA00001933"/>
    </source>
</evidence>
<evidence type="ECO:0000256" key="14">
    <source>
        <dbReference type="ARBA" id="ARBA00059280"/>
    </source>
</evidence>
<evidence type="ECO:0000256" key="8">
    <source>
        <dbReference type="ARBA" id="ARBA00022898"/>
    </source>
</evidence>
<gene>
    <name evidence="22" type="primary">LOC116944222</name>
</gene>
<dbReference type="GO" id="GO:0004021">
    <property type="term" value="F:L-alanine:2-oxoglutarate aminotransferase activity"/>
    <property type="evidence" value="ECO:0007669"/>
    <property type="project" value="UniProtKB-EC"/>
</dbReference>
<dbReference type="FunFam" id="3.90.1150.10:FF:000345">
    <property type="entry name" value="Alanine aminotransferase 2"/>
    <property type="match status" value="1"/>
</dbReference>
<feature type="domain" description="Aminotransferase class I/classII large" evidence="20">
    <location>
        <begin position="137"/>
        <end position="518"/>
    </location>
</feature>
<dbReference type="Gene3D" id="3.90.1150.10">
    <property type="entry name" value="Aspartate Aminotransferase, domain 1"/>
    <property type="match status" value="1"/>
</dbReference>
<name>A0AAJ7T964_PETMA</name>
<organism evidence="21 22">
    <name type="scientific">Petromyzon marinus</name>
    <name type="common">Sea lamprey</name>
    <dbReference type="NCBI Taxonomy" id="7757"/>
    <lineage>
        <taxon>Eukaryota</taxon>
        <taxon>Metazoa</taxon>
        <taxon>Chordata</taxon>
        <taxon>Craniata</taxon>
        <taxon>Vertebrata</taxon>
        <taxon>Cyclostomata</taxon>
        <taxon>Hyperoartia</taxon>
        <taxon>Petromyzontiformes</taxon>
        <taxon>Petromyzontidae</taxon>
        <taxon>Petromyzon</taxon>
    </lineage>
</organism>
<evidence type="ECO:0000256" key="3">
    <source>
        <dbReference type="ARBA" id="ARBA00011738"/>
    </source>
</evidence>
<comment type="function">
    <text evidence="14">Catalyzes the reversible transamination between alanine and 2-oxoglutarate to form pyruvate and glutamate. Participates in cellular nitrogen metabolism and also in liver gluconeogenesis starting with precursors transported from skeletal muscles.</text>
</comment>
<dbReference type="Proteomes" id="UP001318040">
    <property type="component" value="Chromosome 20"/>
</dbReference>
<dbReference type="InterPro" id="IPR045088">
    <property type="entry name" value="ALAT1/2-like"/>
</dbReference>
<comment type="subcellular location">
    <subcellularLocation>
        <location evidence="2">Cytoplasm</location>
    </subcellularLocation>
</comment>
<dbReference type="PANTHER" id="PTHR11751:SF29">
    <property type="entry name" value="ALANINE TRANSAMINASE"/>
    <property type="match status" value="1"/>
</dbReference>
<dbReference type="RefSeq" id="XP_032813628.1">
    <property type="nucleotide sequence ID" value="XM_032957737.1"/>
</dbReference>
<dbReference type="PANTHER" id="PTHR11751">
    <property type="entry name" value="ALANINE AMINOTRANSFERASE"/>
    <property type="match status" value="1"/>
</dbReference>
<keyword evidence="9" id="KW-0007">Acetylation</keyword>
<dbReference type="EC" id="2.6.1.2" evidence="12"/>
<evidence type="ECO:0000256" key="18">
    <source>
        <dbReference type="ARBA" id="ARBA00082842"/>
    </source>
</evidence>
<dbReference type="AlphaFoldDB" id="A0AAJ7T964"/>
<dbReference type="CDD" id="cd00609">
    <property type="entry name" value="AAT_like"/>
    <property type="match status" value="1"/>
</dbReference>
<comment type="cofactor">
    <cofactor evidence="1">
        <name>pyridoxal 5'-phosphate</name>
        <dbReference type="ChEBI" id="CHEBI:597326"/>
    </cofactor>
</comment>